<reference evidence="1 2" key="1">
    <citation type="journal article" date="2013" name="Nat. Commun.">
        <title>The evolution and pathogenic mechanisms of the rice sheath blight pathogen.</title>
        <authorList>
            <person name="Zheng A."/>
            <person name="Lin R."/>
            <person name="Xu L."/>
            <person name="Qin P."/>
            <person name="Tang C."/>
            <person name="Ai P."/>
            <person name="Zhang D."/>
            <person name="Liu Y."/>
            <person name="Sun Z."/>
            <person name="Feng H."/>
            <person name="Wang Y."/>
            <person name="Chen Y."/>
            <person name="Liang X."/>
            <person name="Fu R."/>
            <person name="Li Q."/>
            <person name="Zhang J."/>
            <person name="Yu X."/>
            <person name="Xie Z."/>
            <person name="Ding L."/>
            <person name="Guan P."/>
            <person name="Tang J."/>
            <person name="Liang Y."/>
            <person name="Wang S."/>
            <person name="Deng Q."/>
            <person name="Li S."/>
            <person name="Zhu J."/>
            <person name="Wang L."/>
            <person name="Liu H."/>
            <person name="Li P."/>
        </authorList>
    </citation>
    <scope>NUCLEOTIDE SEQUENCE [LARGE SCALE GENOMIC DNA]</scope>
    <source>
        <strain evidence="2">AG-1 IA</strain>
    </source>
</reference>
<organism evidence="1 2">
    <name type="scientific">Thanatephorus cucumeris (strain AG1-IA)</name>
    <name type="common">Rice sheath blight fungus</name>
    <name type="synonym">Rhizoctonia solani</name>
    <dbReference type="NCBI Taxonomy" id="983506"/>
    <lineage>
        <taxon>Eukaryota</taxon>
        <taxon>Fungi</taxon>
        <taxon>Dikarya</taxon>
        <taxon>Basidiomycota</taxon>
        <taxon>Agaricomycotina</taxon>
        <taxon>Agaricomycetes</taxon>
        <taxon>Cantharellales</taxon>
        <taxon>Ceratobasidiaceae</taxon>
        <taxon>Rhizoctonia</taxon>
        <taxon>Rhizoctonia solani AG-1</taxon>
    </lineage>
</organism>
<name>L8XA70_THACA</name>
<dbReference type="EMBL" id="AFRT01000008">
    <property type="protein sequence ID" value="ELU45962.1"/>
    <property type="molecule type" value="Genomic_DNA"/>
</dbReference>
<comment type="caution">
    <text evidence="1">The sequence shown here is derived from an EMBL/GenBank/DDBJ whole genome shotgun (WGS) entry which is preliminary data.</text>
</comment>
<accession>L8XA70</accession>
<dbReference type="Proteomes" id="UP000011668">
    <property type="component" value="Unassembled WGS sequence"/>
</dbReference>
<keyword evidence="2" id="KW-1185">Reference proteome</keyword>
<dbReference type="AlphaFoldDB" id="L8XA70"/>
<proteinExistence type="predicted"/>
<protein>
    <submittedName>
        <fullName evidence="1">Uncharacterized protein</fullName>
    </submittedName>
</protein>
<dbReference type="STRING" id="983506.L8XA70"/>
<dbReference type="HOGENOM" id="CLU_943919_0_0_1"/>
<evidence type="ECO:0000313" key="1">
    <source>
        <dbReference type="EMBL" id="ELU45962.1"/>
    </source>
</evidence>
<evidence type="ECO:0000313" key="2">
    <source>
        <dbReference type="Proteomes" id="UP000011668"/>
    </source>
</evidence>
<dbReference type="OrthoDB" id="2152029at2759"/>
<gene>
    <name evidence="1" type="ORF">AG1IA_00022</name>
</gene>
<sequence length="295" mass="33395">MVHPRVFGEIHIECQTIHPLRPIIDANTPTNSSYICSVHFISALVQTIDKWSHIRRPCTRIYTEVSNIASLGTQKRGGTRVPKLQANGFRFSQFPVEELQLAYENLSFLSTGLHPPTMDPLTRILHIKPFGSLYMLYKRIMIIAKIPFQVVLYLLGINKLRPSWTLKKVLILSALREYLDISEKTGINGGRDHTKEVVAKDCLDAHFIWVDGVPDELIVGEVKRLAQVCGAQSVCIPAYGFGRWNSTQDLARDGEKIILNLHGGGYIVSFANYISYTRQNRLNNNPRQGRLTPRT</sequence>